<accession>A0A1X7GR39</accession>
<reference evidence="1 2" key="1">
    <citation type="submission" date="2017-04" db="EMBL/GenBank/DDBJ databases">
        <authorList>
            <person name="Afonso C.L."/>
            <person name="Miller P.J."/>
            <person name="Scott M.A."/>
            <person name="Spackman E."/>
            <person name="Goraichik I."/>
            <person name="Dimitrov K.M."/>
            <person name="Suarez D.L."/>
            <person name="Swayne D.E."/>
        </authorList>
    </citation>
    <scope>NUCLEOTIDE SEQUENCE [LARGE SCALE GENOMIC DNA]</scope>
    <source>
        <strain evidence="1 2">N3/975</strain>
    </source>
</reference>
<dbReference type="Proteomes" id="UP000192940">
    <property type="component" value="Chromosome I"/>
</dbReference>
<proteinExistence type="predicted"/>
<dbReference type="EMBL" id="LT840184">
    <property type="protein sequence ID" value="SMF72988.1"/>
    <property type="molecule type" value="Genomic_DNA"/>
</dbReference>
<dbReference type="RefSeq" id="WP_425298571.1">
    <property type="nucleotide sequence ID" value="NZ_LT840184.1"/>
</dbReference>
<keyword evidence="2" id="KW-1185">Reference proteome</keyword>
<organism evidence="1 2">
    <name type="scientific">Paenibacillus uliginis N3/975</name>
    <dbReference type="NCBI Taxonomy" id="1313296"/>
    <lineage>
        <taxon>Bacteria</taxon>
        <taxon>Bacillati</taxon>
        <taxon>Bacillota</taxon>
        <taxon>Bacilli</taxon>
        <taxon>Bacillales</taxon>
        <taxon>Paenibacillaceae</taxon>
        <taxon>Paenibacillus</taxon>
    </lineage>
</organism>
<sequence length="75" mass="8721">MERDLKLAWERNVGTQRMMRWPDVVRYYIVTVSHRQKARHTQSINMDVTYGDGGGLLRTDNMIGKSGKSTRVVPR</sequence>
<protein>
    <submittedName>
        <fullName evidence="1">Uncharacterized protein</fullName>
    </submittedName>
</protein>
<dbReference type="STRING" id="1313296.SAMN05661091_0919"/>
<gene>
    <name evidence="1" type="ORF">SAMN05661091_0919</name>
</gene>
<dbReference type="AlphaFoldDB" id="A0A1X7GR39"/>
<evidence type="ECO:0000313" key="1">
    <source>
        <dbReference type="EMBL" id="SMF72988.1"/>
    </source>
</evidence>
<name>A0A1X7GR39_9BACL</name>
<evidence type="ECO:0000313" key="2">
    <source>
        <dbReference type="Proteomes" id="UP000192940"/>
    </source>
</evidence>